<organism evidence="1 2">
    <name type="scientific">Scleroderma citrinum Foug A</name>
    <dbReference type="NCBI Taxonomy" id="1036808"/>
    <lineage>
        <taxon>Eukaryota</taxon>
        <taxon>Fungi</taxon>
        <taxon>Dikarya</taxon>
        <taxon>Basidiomycota</taxon>
        <taxon>Agaricomycotina</taxon>
        <taxon>Agaricomycetes</taxon>
        <taxon>Agaricomycetidae</taxon>
        <taxon>Boletales</taxon>
        <taxon>Sclerodermatineae</taxon>
        <taxon>Sclerodermataceae</taxon>
        <taxon>Scleroderma</taxon>
    </lineage>
</organism>
<keyword evidence="2" id="KW-1185">Reference proteome</keyword>
<gene>
    <name evidence="1" type="ORF">SCLCIDRAFT_33993</name>
</gene>
<dbReference type="EMBL" id="KN822329">
    <property type="protein sequence ID" value="KIM50791.1"/>
    <property type="molecule type" value="Genomic_DNA"/>
</dbReference>
<proteinExistence type="predicted"/>
<protein>
    <submittedName>
        <fullName evidence="1">Uncharacterized protein</fullName>
    </submittedName>
</protein>
<name>A0A0C3D3V2_9AGAM</name>
<dbReference type="Proteomes" id="UP000053989">
    <property type="component" value="Unassembled WGS sequence"/>
</dbReference>
<sequence>MPQNITDLVVLKFDVDDSAYQQSRKISSFSLARCLIGQTSPPKFTLKYGFAGPEHCSTVLQRASCQLCASCLESDPELINPYYTDPVLASPHGHRALVDVLISYFQSQICAASSETGGHSFESIVILVTPDAGGAGADPHEFRIPPVRIDTQAHPTRPFEEPAPFCASANDLVNPVPPSLFYGSDWIAAHLPQGVSPLLTVAYYWYSLMPI</sequence>
<dbReference type="OrthoDB" id="544608at2759"/>
<dbReference type="AlphaFoldDB" id="A0A0C3D3V2"/>
<evidence type="ECO:0000313" key="1">
    <source>
        <dbReference type="EMBL" id="KIM50791.1"/>
    </source>
</evidence>
<dbReference type="STRING" id="1036808.A0A0C3D3V2"/>
<evidence type="ECO:0000313" key="2">
    <source>
        <dbReference type="Proteomes" id="UP000053989"/>
    </source>
</evidence>
<dbReference type="HOGENOM" id="CLU_1305498_0_0_1"/>
<reference evidence="1 2" key="1">
    <citation type="submission" date="2014-04" db="EMBL/GenBank/DDBJ databases">
        <authorList>
            <consortium name="DOE Joint Genome Institute"/>
            <person name="Kuo A."/>
            <person name="Kohler A."/>
            <person name="Nagy L.G."/>
            <person name="Floudas D."/>
            <person name="Copeland A."/>
            <person name="Barry K.W."/>
            <person name="Cichocki N."/>
            <person name="Veneault-Fourrey C."/>
            <person name="LaButti K."/>
            <person name="Lindquist E.A."/>
            <person name="Lipzen A."/>
            <person name="Lundell T."/>
            <person name="Morin E."/>
            <person name="Murat C."/>
            <person name="Sun H."/>
            <person name="Tunlid A."/>
            <person name="Henrissat B."/>
            <person name="Grigoriev I.V."/>
            <person name="Hibbett D.S."/>
            <person name="Martin F."/>
            <person name="Nordberg H.P."/>
            <person name="Cantor M.N."/>
            <person name="Hua S.X."/>
        </authorList>
    </citation>
    <scope>NUCLEOTIDE SEQUENCE [LARGE SCALE GENOMIC DNA]</scope>
    <source>
        <strain evidence="1 2">Foug A</strain>
    </source>
</reference>
<dbReference type="InParanoid" id="A0A0C3D3V2"/>
<reference evidence="2" key="2">
    <citation type="submission" date="2015-01" db="EMBL/GenBank/DDBJ databases">
        <title>Evolutionary Origins and Diversification of the Mycorrhizal Mutualists.</title>
        <authorList>
            <consortium name="DOE Joint Genome Institute"/>
            <consortium name="Mycorrhizal Genomics Consortium"/>
            <person name="Kohler A."/>
            <person name="Kuo A."/>
            <person name="Nagy L.G."/>
            <person name="Floudas D."/>
            <person name="Copeland A."/>
            <person name="Barry K.W."/>
            <person name="Cichocki N."/>
            <person name="Veneault-Fourrey C."/>
            <person name="LaButti K."/>
            <person name="Lindquist E.A."/>
            <person name="Lipzen A."/>
            <person name="Lundell T."/>
            <person name="Morin E."/>
            <person name="Murat C."/>
            <person name="Riley R."/>
            <person name="Ohm R."/>
            <person name="Sun H."/>
            <person name="Tunlid A."/>
            <person name="Henrissat B."/>
            <person name="Grigoriev I.V."/>
            <person name="Hibbett D.S."/>
            <person name="Martin F."/>
        </authorList>
    </citation>
    <scope>NUCLEOTIDE SEQUENCE [LARGE SCALE GENOMIC DNA]</scope>
    <source>
        <strain evidence="2">Foug A</strain>
    </source>
</reference>
<accession>A0A0C3D3V2</accession>